<gene>
    <name evidence="7" type="ORF">WN944_012126</name>
</gene>
<dbReference type="InterPro" id="IPR011598">
    <property type="entry name" value="bHLH_dom"/>
</dbReference>
<reference evidence="7 8" key="1">
    <citation type="submission" date="2024-05" db="EMBL/GenBank/DDBJ databases">
        <title>Haplotype-resolved chromosome-level genome assembly of Huyou (Citrus changshanensis).</title>
        <authorList>
            <person name="Miao C."/>
            <person name="Chen W."/>
            <person name="Wu Y."/>
            <person name="Wang L."/>
            <person name="Zhao S."/>
            <person name="Grierson D."/>
            <person name="Xu C."/>
            <person name="Chen K."/>
        </authorList>
    </citation>
    <scope>NUCLEOTIDE SEQUENCE [LARGE SCALE GENOMIC DNA]</scope>
    <source>
        <strain evidence="7">01-14</strain>
        <tissue evidence="7">Leaf</tissue>
    </source>
</reference>
<protein>
    <recommendedName>
        <fullName evidence="6">BHLH domain-containing protein</fullName>
    </recommendedName>
</protein>
<dbReference type="GO" id="GO:0046983">
    <property type="term" value="F:protein dimerization activity"/>
    <property type="evidence" value="ECO:0007669"/>
    <property type="project" value="InterPro"/>
</dbReference>
<dbReference type="GO" id="GO:0003700">
    <property type="term" value="F:DNA-binding transcription factor activity"/>
    <property type="evidence" value="ECO:0007669"/>
    <property type="project" value="TreeGrafter"/>
</dbReference>
<dbReference type="AlphaFoldDB" id="A0AAP0MUM7"/>
<dbReference type="EMBL" id="JBCGBO010000002">
    <property type="protein sequence ID" value="KAK9223680.1"/>
    <property type="molecule type" value="Genomic_DNA"/>
</dbReference>
<dbReference type="InterPro" id="IPR051358">
    <property type="entry name" value="TF_AMS/ICE1/BHLH6-like"/>
</dbReference>
<feature type="domain" description="BHLH" evidence="6">
    <location>
        <begin position="73"/>
        <end position="126"/>
    </location>
</feature>
<dbReference type="SMART" id="SM00353">
    <property type="entry name" value="HLH"/>
    <property type="match status" value="1"/>
</dbReference>
<proteinExistence type="predicted"/>
<organism evidence="7 8">
    <name type="scientific">Citrus x changshan-huyou</name>
    <dbReference type="NCBI Taxonomy" id="2935761"/>
    <lineage>
        <taxon>Eukaryota</taxon>
        <taxon>Viridiplantae</taxon>
        <taxon>Streptophyta</taxon>
        <taxon>Embryophyta</taxon>
        <taxon>Tracheophyta</taxon>
        <taxon>Spermatophyta</taxon>
        <taxon>Magnoliopsida</taxon>
        <taxon>eudicotyledons</taxon>
        <taxon>Gunneridae</taxon>
        <taxon>Pentapetalae</taxon>
        <taxon>rosids</taxon>
        <taxon>malvids</taxon>
        <taxon>Sapindales</taxon>
        <taxon>Rutaceae</taxon>
        <taxon>Aurantioideae</taxon>
        <taxon>Citrus</taxon>
    </lineage>
</organism>
<evidence type="ECO:0000256" key="4">
    <source>
        <dbReference type="ARBA" id="ARBA00023242"/>
    </source>
</evidence>
<dbReference type="PANTHER" id="PTHR31945">
    <property type="entry name" value="TRANSCRIPTION FACTOR SCREAM2-RELATED"/>
    <property type="match status" value="1"/>
</dbReference>
<dbReference type="InterPro" id="IPR036638">
    <property type="entry name" value="HLH_DNA-bd_sf"/>
</dbReference>
<sequence length="310" mass="34114">MVSCLVRSSNIYITKTPAAGPGQGGSYKSWHSAAKYQQQSPSQPPPMEFVGSASTQSCITQKRGRRVYGDDRDFKSKNLTAERRRREKLSNRLLTLRSLMNKATIVEDAITYIEKLQMTVKVLSDQLLEMESSSEESERPRNDEINAAEEMKKHGIEEKVEVTNVDGCKLWMRIIFEKKRSRITKFLEAMASHGFELSDTNVTTFKGATLISSCLNRLTADAEISMAISETETSSLEALKGAEPVPCPAPSEVGITSESPSITQMGKHHSTDDSVTGGGVILEGFITAMVAAVVCYIQLEIKNHISLATV</sequence>
<evidence type="ECO:0000256" key="3">
    <source>
        <dbReference type="ARBA" id="ARBA00023163"/>
    </source>
</evidence>
<evidence type="ECO:0000313" key="8">
    <source>
        <dbReference type="Proteomes" id="UP001428341"/>
    </source>
</evidence>
<dbReference type="Gene3D" id="4.10.280.10">
    <property type="entry name" value="Helix-loop-helix DNA-binding domain"/>
    <property type="match status" value="1"/>
</dbReference>
<feature type="region of interest" description="Disordered" evidence="5">
    <location>
        <begin position="16"/>
        <end position="64"/>
    </location>
</feature>
<evidence type="ECO:0000259" key="6">
    <source>
        <dbReference type="PROSITE" id="PS50888"/>
    </source>
</evidence>
<comment type="subcellular location">
    <subcellularLocation>
        <location evidence="1">Nucleus</location>
    </subcellularLocation>
</comment>
<dbReference type="SUPFAM" id="SSF47459">
    <property type="entry name" value="HLH, helix-loop-helix DNA-binding domain"/>
    <property type="match status" value="1"/>
</dbReference>
<keyword evidence="2" id="KW-0805">Transcription regulation</keyword>
<keyword evidence="8" id="KW-1185">Reference proteome</keyword>
<dbReference type="Proteomes" id="UP001428341">
    <property type="component" value="Unassembled WGS sequence"/>
</dbReference>
<comment type="caution">
    <text evidence="7">The sequence shown here is derived from an EMBL/GenBank/DDBJ whole genome shotgun (WGS) entry which is preliminary data.</text>
</comment>
<keyword evidence="4" id="KW-0539">Nucleus</keyword>
<dbReference type="PANTHER" id="PTHR31945:SF20">
    <property type="entry name" value="TRANSCRIPTION FACTOR DYT1"/>
    <property type="match status" value="1"/>
</dbReference>
<evidence type="ECO:0000313" key="7">
    <source>
        <dbReference type="EMBL" id="KAK9223680.1"/>
    </source>
</evidence>
<dbReference type="GO" id="GO:0005634">
    <property type="term" value="C:nucleus"/>
    <property type="evidence" value="ECO:0007669"/>
    <property type="project" value="UniProtKB-SubCell"/>
</dbReference>
<evidence type="ECO:0000256" key="5">
    <source>
        <dbReference type="SAM" id="MobiDB-lite"/>
    </source>
</evidence>
<keyword evidence="3" id="KW-0804">Transcription</keyword>
<dbReference type="GO" id="GO:0043565">
    <property type="term" value="F:sequence-specific DNA binding"/>
    <property type="evidence" value="ECO:0007669"/>
    <property type="project" value="TreeGrafter"/>
</dbReference>
<evidence type="ECO:0000256" key="1">
    <source>
        <dbReference type="ARBA" id="ARBA00004123"/>
    </source>
</evidence>
<evidence type="ECO:0000256" key="2">
    <source>
        <dbReference type="ARBA" id="ARBA00023015"/>
    </source>
</evidence>
<name>A0AAP0MUM7_9ROSI</name>
<accession>A0AAP0MUM7</accession>
<dbReference type="PROSITE" id="PS50888">
    <property type="entry name" value="BHLH"/>
    <property type="match status" value="1"/>
</dbReference>